<name>A0A162A0X0_DAUCS</name>
<comment type="cofactor">
    <cofactor evidence="1 14">
        <name>heme</name>
        <dbReference type="ChEBI" id="CHEBI:30413"/>
    </cofactor>
</comment>
<evidence type="ECO:0000256" key="14">
    <source>
        <dbReference type="PIRSR" id="PIRSR602401-1"/>
    </source>
</evidence>
<dbReference type="PRINTS" id="PR00385">
    <property type="entry name" value="P450"/>
</dbReference>
<evidence type="ECO:0000256" key="6">
    <source>
        <dbReference type="ARBA" id="ARBA00022723"/>
    </source>
</evidence>
<feature type="binding site" description="axial binding residue" evidence="14">
    <location>
        <position position="450"/>
    </location>
    <ligand>
        <name>heme</name>
        <dbReference type="ChEBI" id="CHEBI:30413"/>
    </ligand>
    <ligandPart>
        <name>Fe</name>
        <dbReference type="ChEBI" id="CHEBI:18248"/>
    </ligandPart>
</feature>
<evidence type="ECO:0000313" key="17">
    <source>
        <dbReference type="EMBL" id="WOH00909.1"/>
    </source>
</evidence>
<sequence>MEVLLLVLTISLPLLFLFKLTNYYVRKLNNRPPGPRGLPLIGDMHNFDTLNTHLYLYKLSHKYGPLMSFQLGSVPILVISSARAAKEVFKYHDLCFSSRPSSVGLQKISYNGLDIAFAPYSLYWKDMRKLLTLHLFSSQRSQSFQPIREGKVARMVKAIRDEAATSSSTVNLSKIITTLASSVMFRIAFGKRYDEEEEYGARNDTKNKISSKFHWLLTETQANLSSLFLADCFPVMGHLIDRLSGTWSRLEKSCHEIDAIYQQLIDEYLHTYSGTASTQDGSILDILLQMKRDSSDFTFDHIKAILMNVLVAGTDTSAAAVVWAMSLLIKNPTPMKKVQQEVRELIGEKGFVDENDVQKLVYLKAVVKEAMRLHPPSPLIPRETIDKCVINGYEIEAKTRVYVNAYAIGRDPECWNNPDEFLPERFENSSIDFRGQHFELIPFGTGRRICPGISMGVATTELALANLLYSFNWELPPGEDRKDIDMAALPGMTVHKKNHLCLVPVIVN</sequence>
<dbReference type="InterPro" id="IPR002401">
    <property type="entry name" value="Cyt_P450_E_grp-I"/>
</dbReference>
<evidence type="ECO:0000256" key="8">
    <source>
        <dbReference type="ARBA" id="ARBA00022848"/>
    </source>
</evidence>
<dbReference type="OMA" id="MNTEFGD"/>
<evidence type="ECO:0000313" key="16">
    <source>
        <dbReference type="EMBL" id="KZM94442.1"/>
    </source>
</evidence>
<evidence type="ECO:0000256" key="9">
    <source>
        <dbReference type="ARBA" id="ARBA00022989"/>
    </source>
</evidence>
<keyword evidence="9" id="KW-1133">Transmembrane helix</keyword>
<accession>A0A162A0X0</accession>
<dbReference type="GO" id="GO:0020037">
    <property type="term" value="F:heme binding"/>
    <property type="evidence" value="ECO:0007669"/>
    <property type="project" value="InterPro"/>
</dbReference>
<comment type="subcellular location">
    <subcellularLocation>
        <location evidence="2">Microsome membrane</location>
        <topology evidence="2">Single-pass membrane protein</topology>
    </subcellularLocation>
</comment>
<dbReference type="PANTHER" id="PTHR47955:SF22">
    <property type="entry name" value="CYTOCHROME P450 83B1-LIKE"/>
    <property type="match status" value="1"/>
</dbReference>
<reference evidence="17" key="2">
    <citation type="submission" date="2022-03" db="EMBL/GenBank/DDBJ databases">
        <title>Draft title - Genomic analysis of global carrot germplasm unveils the trajectory of domestication and the origin of high carotenoid orange carrot.</title>
        <authorList>
            <person name="Iorizzo M."/>
            <person name="Ellison S."/>
            <person name="Senalik D."/>
            <person name="Macko-Podgorni A."/>
            <person name="Grzebelus D."/>
            <person name="Bostan H."/>
            <person name="Rolling W."/>
            <person name="Curaba J."/>
            <person name="Simon P."/>
        </authorList>
    </citation>
    <scope>NUCLEOTIDE SEQUENCE</scope>
    <source>
        <tissue evidence="17">Leaf</tissue>
    </source>
</reference>
<evidence type="ECO:0000256" key="11">
    <source>
        <dbReference type="ARBA" id="ARBA00023004"/>
    </source>
</evidence>
<dbReference type="AlphaFoldDB" id="A0A162A0X0"/>
<dbReference type="InterPro" id="IPR001128">
    <property type="entry name" value="Cyt_P450"/>
</dbReference>
<dbReference type="Gene3D" id="1.10.630.10">
    <property type="entry name" value="Cytochrome P450"/>
    <property type="match status" value="1"/>
</dbReference>
<keyword evidence="8" id="KW-0492">Microsome</keyword>
<evidence type="ECO:0000256" key="7">
    <source>
        <dbReference type="ARBA" id="ARBA00022824"/>
    </source>
</evidence>
<dbReference type="CDD" id="cd11072">
    <property type="entry name" value="CYP71-like"/>
    <property type="match status" value="1"/>
</dbReference>
<keyword evidence="7" id="KW-0256">Endoplasmic reticulum</keyword>
<keyword evidence="13" id="KW-0472">Membrane</keyword>
<keyword evidence="10 15" id="KW-0560">Oxidoreductase</keyword>
<proteinExistence type="inferred from homology"/>
<evidence type="ECO:0000256" key="15">
    <source>
        <dbReference type="RuleBase" id="RU000461"/>
    </source>
</evidence>
<keyword evidence="4 14" id="KW-0349">Heme</keyword>
<dbReference type="PANTHER" id="PTHR47955">
    <property type="entry name" value="CYTOCHROME P450 FAMILY 71 PROTEIN"/>
    <property type="match status" value="1"/>
</dbReference>
<dbReference type="PROSITE" id="PS00086">
    <property type="entry name" value="CYTOCHROME_P450"/>
    <property type="match status" value="1"/>
</dbReference>
<evidence type="ECO:0000256" key="2">
    <source>
        <dbReference type="ARBA" id="ARBA00004111"/>
    </source>
</evidence>
<dbReference type="InterPro" id="IPR017972">
    <property type="entry name" value="Cyt_P450_CS"/>
</dbReference>
<dbReference type="Proteomes" id="UP000077755">
    <property type="component" value="Chromosome 5"/>
</dbReference>
<dbReference type="InterPro" id="IPR036396">
    <property type="entry name" value="Cyt_P450_sf"/>
</dbReference>
<reference evidence="16" key="1">
    <citation type="journal article" date="2016" name="Nat. Genet.">
        <title>A high-quality carrot genome assembly provides new insights into carotenoid accumulation and asterid genome evolution.</title>
        <authorList>
            <person name="Iorizzo M."/>
            <person name="Ellison S."/>
            <person name="Senalik D."/>
            <person name="Zeng P."/>
            <person name="Satapoomin P."/>
            <person name="Huang J."/>
            <person name="Bowman M."/>
            <person name="Iovene M."/>
            <person name="Sanseverino W."/>
            <person name="Cavagnaro P."/>
            <person name="Yildiz M."/>
            <person name="Macko-Podgorni A."/>
            <person name="Moranska E."/>
            <person name="Grzebelus E."/>
            <person name="Grzebelus D."/>
            <person name="Ashrafi H."/>
            <person name="Zheng Z."/>
            <person name="Cheng S."/>
            <person name="Spooner D."/>
            <person name="Van Deynze A."/>
            <person name="Simon P."/>
        </authorList>
    </citation>
    <scope>NUCLEOTIDE SEQUENCE [LARGE SCALE GENOMIC DNA]</scope>
    <source>
        <tissue evidence="16">Leaf</tissue>
    </source>
</reference>
<dbReference type="EMBL" id="CP093347">
    <property type="protein sequence ID" value="WOH00909.1"/>
    <property type="molecule type" value="Genomic_DNA"/>
</dbReference>
<dbReference type="FunFam" id="1.10.630.10:FF:000011">
    <property type="entry name" value="Cytochrome P450 83B1"/>
    <property type="match status" value="1"/>
</dbReference>
<keyword evidence="5" id="KW-0812">Transmembrane</keyword>
<keyword evidence="18" id="KW-1185">Reference proteome</keyword>
<dbReference type="GO" id="GO:0016705">
    <property type="term" value="F:oxidoreductase activity, acting on paired donors, with incorporation or reduction of molecular oxygen"/>
    <property type="evidence" value="ECO:0007669"/>
    <property type="project" value="InterPro"/>
</dbReference>
<evidence type="ECO:0000256" key="3">
    <source>
        <dbReference type="ARBA" id="ARBA00010617"/>
    </source>
</evidence>
<dbReference type="PRINTS" id="PR00463">
    <property type="entry name" value="EP450I"/>
</dbReference>
<dbReference type="OrthoDB" id="2789670at2759"/>
<evidence type="ECO:0000313" key="18">
    <source>
        <dbReference type="Proteomes" id="UP000077755"/>
    </source>
</evidence>
<evidence type="ECO:0000256" key="10">
    <source>
        <dbReference type="ARBA" id="ARBA00023002"/>
    </source>
</evidence>
<evidence type="ECO:0000256" key="1">
    <source>
        <dbReference type="ARBA" id="ARBA00001971"/>
    </source>
</evidence>
<gene>
    <name evidence="16" type="ORF">DCAR_017685</name>
    <name evidence="17" type="ORF">DCAR_0520285</name>
</gene>
<dbReference type="GO" id="GO:0005506">
    <property type="term" value="F:iron ion binding"/>
    <property type="evidence" value="ECO:0007669"/>
    <property type="project" value="InterPro"/>
</dbReference>
<dbReference type="GO" id="GO:0004497">
    <property type="term" value="F:monooxygenase activity"/>
    <property type="evidence" value="ECO:0007669"/>
    <property type="project" value="UniProtKB-KW"/>
</dbReference>
<dbReference type="STRING" id="79200.A0A162A0X0"/>
<evidence type="ECO:0000256" key="13">
    <source>
        <dbReference type="ARBA" id="ARBA00023136"/>
    </source>
</evidence>
<dbReference type="Pfam" id="PF00067">
    <property type="entry name" value="p450"/>
    <property type="match status" value="1"/>
</dbReference>
<dbReference type="Gramene" id="KZM94442">
    <property type="protein sequence ID" value="KZM94442"/>
    <property type="gene ID" value="DCAR_017685"/>
</dbReference>
<keyword evidence="11 14" id="KW-0408">Iron</keyword>
<dbReference type="EMBL" id="LNRQ01000005">
    <property type="protein sequence ID" value="KZM94442.1"/>
    <property type="molecule type" value="Genomic_DNA"/>
</dbReference>
<dbReference type="SUPFAM" id="SSF48264">
    <property type="entry name" value="Cytochrome P450"/>
    <property type="match status" value="1"/>
</dbReference>
<evidence type="ECO:0000256" key="12">
    <source>
        <dbReference type="ARBA" id="ARBA00023033"/>
    </source>
</evidence>
<evidence type="ECO:0000256" key="4">
    <source>
        <dbReference type="ARBA" id="ARBA00022617"/>
    </source>
</evidence>
<evidence type="ECO:0008006" key="19">
    <source>
        <dbReference type="Google" id="ProtNLM"/>
    </source>
</evidence>
<keyword evidence="12 15" id="KW-0503">Monooxygenase</keyword>
<dbReference type="KEGG" id="dcr:108220902"/>
<protein>
    <recommendedName>
        <fullName evidence="19">Cytochrome P450</fullName>
    </recommendedName>
</protein>
<evidence type="ECO:0000256" key="5">
    <source>
        <dbReference type="ARBA" id="ARBA00022692"/>
    </source>
</evidence>
<comment type="similarity">
    <text evidence="3 15">Belongs to the cytochrome P450 family.</text>
</comment>
<organism evidence="16">
    <name type="scientific">Daucus carota subsp. sativus</name>
    <name type="common">Carrot</name>
    <dbReference type="NCBI Taxonomy" id="79200"/>
    <lineage>
        <taxon>Eukaryota</taxon>
        <taxon>Viridiplantae</taxon>
        <taxon>Streptophyta</taxon>
        <taxon>Embryophyta</taxon>
        <taxon>Tracheophyta</taxon>
        <taxon>Spermatophyta</taxon>
        <taxon>Magnoliopsida</taxon>
        <taxon>eudicotyledons</taxon>
        <taxon>Gunneridae</taxon>
        <taxon>Pentapetalae</taxon>
        <taxon>asterids</taxon>
        <taxon>campanulids</taxon>
        <taxon>Apiales</taxon>
        <taxon>Apiaceae</taxon>
        <taxon>Apioideae</taxon>
        <taxon>Scandiceae</taxon>
        <taxon>Daucinae</taxon>
        <taxon>Daucus</taxon>
        <taxon>Daucus sect. Daucus</taxon>
    </lineage>
</organism>
<keyword evidence="6 14" id="KW-0479">Metal-binding</keyword>